<gene>
    <name evidence="1" type="ORF">AV942_17460</name>
</gene>
<accession>A0AAC9AE51</accession>
<evidence type="ECO:0000313" key="1">
    <source>
        <dbReference type="EMBL" id="AMJ79944.1"/>
    </source>
</evidence>
<proteinExistence type="predicted"/>
<dbReference type="EMBL" id="CP013928">
    <property type="protein sequence ID" value="AMJ79944.1"/>
    <property type="molecule type" value="Genomic_DNA"/>
</dbReference>
<dbReference type="Proteomes" id="UP000061468">
    <property type="component" value="Chromosome"/>
</dbReference>
<evidence type="ECO:0000313" key="2">
    <source>
        <dbReference type="Proteomes" id="UP000061468"/>
    </source>
</evidence>
<protein>
    <submittedName>
        <fullName evidence="1">Uncharacterized protein</fullName>
    </submittedName>
</protein>
<name>A0AAC9AE51_9ALTE</name>
<sequence length="282" mass="31201">MEDVLMFVTSGLAARRVYLLLLSTLVCLTVPALAFAKTQAIINSNVEVSEELASFVAGKTAWNYHRTTAQATRDVYYNIDGSIAAYVYSYWLDNKQKPLAIPALKVAELKQNKALLATLSPANSTLEEREAALANLRQTENELRHRDEAVTVIVSASLASPPILDRFFGIPHHIYKERLYYHSNGVKTVASDKQVLMVSVNELYFFSLPAQPKTQTAASVVQPLDRGTPLLSVNTGLQADVGALQVQANSQQQHSVAAIQATEIHDHWKMYKQIFDSRAAVK</sequence>
<reference evidence="1 2" key="1">
    <citation type="submission" date="2015-12" db="EMBL/GenBank/DDBJ databases">
        <title>Intraspecies pangenome expansion in the marine bacterium Alteromonas.</title>
        <authorList>
            <person name="Lopez-Perez M."/>
            <person name="Rodriguez-Valera F."/>
        </authorList>
    </citation>
    <scope>NUCLEOTIDE SEQUENCE [LARGE SCALE GENOMIC DNA]</scope>
    <source>
        <strain evidence="1 2">UM8</strain>
    </source>
</reference>
<organism evidence="1 2">
    <name type="scientific">Alteromonas mediterranea</name>
    <dbReference type="NCBI Taxonomy" id="314275"/>
    <lineage>
        <taxon>Bacteria</taxon>
        <taxon>Pseudomonadati</taxon>
        <taxon>Pseudomonadota</taxon>
        <taxon>Gammaproteobacteria</taxon>
        <taxon>Alteromonadales</taxon>
        <taxon>Alteromonadaceae</taxon>
        <taxon>Alteromonas/Salinimonas group</taxon>
        <taxon>Alteromonas</taxon>
    </lineage>
</organism>
<dbReference type="AlphaFoldDB" id="A0AAC9AE51"/>